<dbReference type="EMBL" id="FOUU01000001">
    <property type="protein sequence ID" value="SFM40468.1"/>
    <property type="molecule type" value="Genomic_DNA"/>
</dbReference>
<dbReference type="AlphaFoldDB" id="A0A1I4QK41"/>
<feature type="chain" id="PRO_5011756601" evidence="7">
    <location>
        <begin position="26"/>
        <end position="132"/>
    </location>
</feature>
<reference evidence="10" key="1">
    <citation type="submission" date="2016-10" db="EMBL/GenBank/DDBJ databases">
        <authorList>
            <person name="Varghese N."/>
            <person name="Submissions S."/>
        </authorList>
    </citation>
    <scope>NUCLEOTIDE SEQUENCE [LARGE SCALE GENOMIC DNA]</scope>
    <source>
        <strain evidence="10">DSM 9990</strain>
    </source>
</reference>
<keyword evidence="10" id="KW-1185">Reference proteome</keyword>
<evidence type="ECO:0000313" key="10">
    <source>
        <dbReference type="Proteomes" id="UP000199611"/>
    </source>
</evidence>
<accession>A0A1I4QK41</accession>
<organism evidence="9 10">
    <name type="scientific">Thermodesulforhabdus norvegica</name>
    <dbReference type="NCBI Taxonomy" id="39841"/>
    <lineage>
        <taxon>Bacteria</taxon>
        <taxon>Pseudomonadati</taxon>
        <taxon>Thermodesulfobacteriota</taxon>
        <taxon>Syntrophobacteria</taxon>
        <taxon>Syntrophobacterales</taxon>
        <taxon>Thermodesulforhabdaceae</taxon>
        <taxon>Thermodesulforhabdus</taxon>
    </lineage>
</organism>
<dbReference type="RefSeq" id="WP_093392561.1">
    <property type="nucleotide sequence ID" value="NZ_FOUU01000001.1"/>
</dbReference>
<dbReference type="CDD" id="cd08168">
    <property type="entry name" value="Cytochrom_C3"/>
    <property type="match status" value="1"/>
</dbReference>
<feature type="domain" description="Class III cytochrome C" evidence="8">
    <location>
        <begin position="39"/>
        <end position="123"/>
    </location>
</feature>
<dbReference type="Pfam" id="PF02085">
    <property type="entry name" value="Cytochrom_CIII"/>
    <property type="match status" value="1"/>
</dbReference>
<keyword evidence="3 6" id="KW-0479">Metal-binding</keyword>
<feature type="binding site" description="axial binding residue" evidence="6">
    <location>
        <position position="52"/>
    </location>
    <ligand>
        <name>heme c</name>
        <dbReference type="ChEBI" id="CHEBI:61717"/>
        <label>1</label>
    </ligand>
    <ligandPart>
        <name>Fe</name>
        <dbReference type="ChEBI" id="CHEBI:18248"/>
    </ligandPart>
</feature>
<dbReference type="PRINTS" id="PR00609">
    <property type="entry name" value="CYTOCHROMEC3"/>
</dbReference>
<feature type="binding site" description="axial binding residue" evidence="6">
    <location>
        <position position="104"/>
    </location>
    <ligand>
        <name>heme c</name>
        <dbReference type="ChEBI" id="CHEBI:61717"/>
        <label>1</label>
    </ligand>
    <ligandPart>
        <name>Fe</name>
        <dbReference type="ChEBI" id="CHEBI:18248"/>
    </ligandPart>
</feature>
<feature type="binding site" description="axial binding residue" evidence="6">
    <location>
        <position position="63"/>
    </location>
    <ligand>
        <name>heme c</name>
        <dbReference type="ChEBI" id="CHEBI:61717"/>
        <label>1</label>
    </ligand>
    <ligandPart>
        <name>Fe</name>
        <dbReference type="ChEBI" id="CHEBI:18248"/>
    </ligandPart>
</feature>
<dbReference type="STRING" id="39841.SAMN05660836_00081"/>
<evidence type="ECO:0000313" key="9">
    <source>
        <dbReference type="EMBL" id="SFM40468.1"/>
    </source>
</evidence>
<dbReference type="InterPro" id="IPR002322">
    <property type="entry name" value="Cyt_c_III"/>
</dbReference>
<dbReference type="Gene3D" id="3.90.10.10">
    <property type="entry name" value="Cytochrome C3"/>
    <property type="match status" value="1"/>
</dbReference>
<evidence type="ECO:0000256" key="4">
    <source>
        <dbReference type="ARBA" id="ARBA00022982"/>
    </source>
</evidence>
<evidence type="ECO:0000256" key="1">
    <source>
        <dbReference type="ARBA" id="ARBA00022448"/>
    </source>
</evidence>
<evidence type="ECO:0000256" key="2">
    <source>
        <dbReference type="ARBA" id="ARBA00022617"/>
    </source>
</evidence>
<feature type="binding site" description="axial binding residue" evidence="6">
    <location>
        <position position="49"/>
    </location>
    <ligand>
        <name>heme c</name>
        <dbReference type="ChEBI" id="CHEBI:61717"/>
        <label>1</label>
    </ligand>
    <ligandPart>
        <name>Fe</name>
        <dbReference type="ChEBI" id="CHEBI:18248"/>
    </ligandPart>
</feature>
<keyword evidence="7" id="KW-0732">Signal</keyword>
<keyword evidence="1" id="KW-0813">Transport</keyword>
<feature type="binding site" description="axial binding residue" evidence="6">
    <location>
        <position position="58"/>
    </location>
    <ligand>
        <name>heme c</name>
        <dbReference type="ChEBI" id="CHEBI:61717"/>
        <label>1</label>
    </ligand>
    <ligandPart>
        <name>Fe</name>
        <dbReference type="ChEBI" id="CHEBI:18248"/>
    </ligandPart>
</feature>
<evidence type="ECO:0000259" key="8">
    <source>
        <dbReference type="Pfam" id="PF02085"/>
    </source>
</evidence>
<feature type="signal peptide" evidence="7">
    <location>
        <begin position="1"/>
        <end position="25"/>
    </location>
</feature>
<sequence length="132" mass="14423">MGVQRLVVITISAIMLMTPSAALKAQDEQMQLKHDALAPHRRSVVTFPHALHEEKIDCIRCHHDFNEYGVNVGSEGEACGSCHGNKAGLPGLREAFHGQCIECHRKLLRKKLPTGPVLCADCHRGQVGAEGH</sequence>
<dbReference type="GO" id="GO:0009055">
    <property type="term" value="F:electron transfer activity"/>
    <property type="evidence" value="ECO:0007669"/>
    <property type="project" value="InterPro"/>
</dbReference>
<feature type="binding site" description="axial binding residue" evidence="6">
    <location>
        <position position="79"/>
    </location>
    <ligand>
        <name>heme c</name>
        <dbReference type="ChEBI" id="CHEBI:61717"/>
        <label>1</label>
    </ligand>
    <ligandPart>
        <name>Fe</name>
        <dbReference type="ChEBI" id="CHEBI:18248"/>
    </ligandPart>
</feature>
<feature type="binding site" description="axial binding residue" evidence="6">
    <location>
        <position position="100"/>
    </location>
    <ligand>
        <name>heme c</name>
        <dbReference type="ChEBI" id="CHEBI:61717"/>
        <label>1</label>
    </ligand>
    <ligandPart>
        <name>Fe</name>
        <dbReference type="ChEBI" id="CHEBI:18248"/>
    </ligandPart>
</feature>
<evidence type="ECO:0000256" key="6">
    <source>
        <dbReference type="PIRSR" id="PIRSR602322-1"/>
    </source>
</evidence>
<feature type="binding site" description="axial binding residue" evidence="6">
    <location>
        <position position="103"/>
    </location>
    <ligand>
        <name>heme c</name>
        <dbReference type="ChEBI" id="CHEBI:61717"/>
        <label>1</label>
    </ligand>
    <ligandPart>
        <name>Fe</name>
        <dbReference type="ChEBI" id="CHEBI:18248"/>
    </ligandPart>
</feature>
<feature type="binding site" description="axial binding residue" evidence="6">
    <location>
        <position position="122"/>
    </location>
    <ligand>
        <name>heme c</name>
        <dbReference type="ChEBI" id="CHEBI:61717"/>
        <label>1</label>
    </ligand>
    <ligandPart>
        <name>Fe</name>
        <dbReference type="ChEBI" id="CHEBI:18248"/>
    </ligandPart>
</feature>
<dbReference type="Proteomes" id="UP000199611">
    <property type="component" value="Unassembled WGS sequence"/>
</dbReference>
<keyword evidence="5 6" id="KW-0408">Iron</keyword>
<feature type="binding site" description="axial binding residue" evidence="6">
    <location>
        <position position="61"/>
    </location>
    <ligand>
        <name>heme c</name>
        <dbReference type="ChEBI" id="CHEBI:61717"/>
        <label>1</label>
    </ligand>
    <ligandPart>
        <name>Fe</name>
        <dbReference type="ChEBI" id="CHEBI:18248"/>
    </ligandPart>
</feature>
<proteinExistence type="predicted"/>
<keyword evidence="2 6" id="KW-0349">Heme</keyword>
<dbReference type="InterPro" id="IPR036280">
    <property type="entry name" value="Multihaem_cyt_sf"/>
</dbReference>
<dbReference type="GO" id="GO:0020037">
    <property type="term" value="F:heme binding"/>
    <property type="evidence" value="ECO:0007669"/>
    <property type="project" value="InterPro"/>
</dbReference>
<gene>
    <name evidence="9" type="ORF">SAMN05660836_00081</name>
</gene>
<evidence type="ECO:0000256" key="5">
    <source>
        <dbReference type="ARBA" id="ARBA00023004"/>
    </source>
</evidence>
<protein>
    <submittedName>
        <fullName evidence="9">Class III cytochrome C family protein</fullName>
    </submittedName>
</protein>
<dbReference type="OrthoDB" id="9796996at2"/>
<keyword evidence="4" id="KW-0249">Electron transport</keyword>
<comment type="cofactor">
    <cofactor evidence="6">
        <name>heme c</name>
        <dbReference type="ChEBI" id="CHEBI:61717"/>
    </cofactor>
    <text evidence="6">Binds 4 heme c groups covalently per monomer.</text>
</comment>
<dbReference type="SUPFAM" id="SSF48695">
    <property type="entry name" value="Multiheme cytochromes"/>
    <property type="match status" value="1"/>
</dbReference>
<feature type="binding site" description="axial binding residue" evidence="6">
    <location>
        <position position="123"/>
    </location>
    <ligand>
        <name>heme c</name>
        <dbReference type="ChEBI" id="CHEBI:61717"/>
        <label>1</label>
    </ligand>
    <ligandPart>
        <name>Fe</name>
        <dbReference type="ChEBI" id="CHEBI:18248"/>
    </ligandPart>
</feature>
<feature type="binding site" description="axial binding residue" evidence="6">
    <location>
        <position position="119"/>
    </location>
    <ligand>
        <name>heme c</name>
        <dbReference type="ChEBI" id="CHEBI:61717"/>
        <label>1</label>
    </ligand>
    <ligandPart>
        <name>Fe</name>
        <dbReference type="ChEBI" id="CHEBI:18248"/>
    </ligandPart>
</feature>
<feature type="binding site" description="axial binding residue" evidence="6">
    <location>
        <position position="62"/>
    </location>
    <ligand>
        <name>heme c</name>
        <dbReference type="ChEBI" id="CHEBI:61717"/>
        <label>1</label>
    </ligand>
    <ligandPart>
        <name>Fe</name>
        <dbReference type="ChEBI" id="CHEBI:18248"/>
    </ligandPart>
</feature>
<dbReference type="InterPro" id="IPR020942">
    <property type="entry name" value="Cyt_c_III_dom"/>
</dbReference>
<dbReference type="GO" id="GO:0046872">
    <property type="term" value="F:metal ion binding"/>
    <property type="evidence" value="ECO:0007669"/>
    <property type="project" value="UniProtKB-KW"/>
</dbReference>
<evidence type="ECO:0000256" key="7">
    <source>
        <dbReference type="SAM" id="SignalP"/>
    </source>
</evidence>
<name>A0A1I4QK41_9BACT</name>
<evidence type="ECO:0000256" key="3">
    <source>
        <dbReference type="ARBA" id="ARBA00022723"/>
    </source>
</evidence>